<protein>
    <submittedName>
        <fullName evidence="1">Ciliary microtubule associated protein 3</fullName>
    </submittedName>
</protein>
<dbReference type="FunCoup" id="A0A5F4W898">
    <property type="interactions" value="47"/>
</dbReference>
<dbReference type="Pfam" id="PF07004">
    <property type="entry name" value="SHIPPO-rpt"/>
    <property type="match status" value="2"/>
</dbReference>
<dbReference type="GO" id="GO:0019894">
    <property type="term" value="F:kinesin binding"/>
    <property type="evidence" value="ECO:0007669"/>
    <property type="project" value="Ensembl"/>
</dbReference>
<name>A0A5F4W898_CALJA</name>
<accession>A0A5F4W898</accession>
<dbReference type="Ensembl" id="ENSCJAT00000098380.2">
    <property type="protein sequence ID" value="ENSCJAP00000073662.2"/>
    <property type="gene ID" value="ENSCJAG00000013286.5"/>
</dbReference>
<sequence length="250" mass="28062">RVGRGKGGDAGKDEGGGSAVRPTLWSLAWFCKCTVGPCPLFSLPGRAHIDPGADPHVEPLLFLILDTADNYCFGTCQQRKLFPHCHPPNLIGNKFVPLRGSPHRGPGCYLPEAYGLAYNLSKIPTSTKGYTLGARTAVRFKPIQKEMTPCAGRYQQVSRQQEKHKQNFAPFNVLVPRFKNYSKDTYYPSPGTYNPEKKPPPKISWPMRFGSPDWAQVPCLPKRTLKAELSTDKELRKHRNRVAYLSLFYN</sequence>
<dbReference type="InterPro" id="IPR033602">
    <property type="entry name" value="CIMAP3"/>
</dbReference>
<dbReference type="Bgee" id="ENSCJAG00000013286">
    <property type="expression patterns" value="Expressed in kidney and 2 other cell types or tissues"/>
</dbReference>
<dbReference type="PANTHER" id="PTHR31508:SF2">
    <property type="entry name" value="PROTEIN PITCHFORK"/>
    <property type="match status" value="1"/>
</dbReference>
<dbReference type="PANTHER" id="PTHR31508">
    <property type="entry name" value="PROTEIN PITCHFORK"/>
    <property type="match status" value="1"/>
</dbReference>
<dbReference type="InParanoid" id="A0A5F4W898"/>
<organism evidence="1 2">
    <name type="scientific">Callithrix jacchus</name>
    <name type="common">White-tufted-ear marmoset</name>
    <name type="synonym">Simia Jacchus</name>
    <dbReference type="NCBI Taxonomy" id="9483"/>
    <lineage>
        <taxon>Eukaryota</taxon>
        <taxon>Metazoa</taxon>
        <taxon>Chordata</taxon>
        <taxon>Craniata</taxon>
        <taxon>Vertebrata</taxon>
        <taxon>Euteleostomi</taxon>
        <taxon>Mammalia</taxon>
        <taxon>Eutheria</taxon>
        <taxon>Euarchontoglires</taxon>
        <taxon>Primates</taxon>
        <taxon>Haplorrhini</taxon>
        <taxon>Platyrrhini</taxon>
        <taxon>Cebidae</taxon>
        <taxon>Callitrichinae</taxon>
        <taxon>Callithrix</taxon>
        <taxon>Callithrix</taxon>
    </lineage>
</organism>
<keyword evidence="2" id="KW-1185">Reference proteome</keyword>
<dbReference type="GO" id="GO:0043015">
    <property type="term" value="F:gamma-tubulin binding"/>
    <property type="evidence" value="ECO:0007669"/>
    <property type="project" value="Ensembl"/>
</dbReference>
<dbReference type="GO" id="GO:0019901">
    <property type="term" value="F:protein kinase binding"/>
    <property type="evidence" value="ECO:0007669"/>
    <property type="project" value="Ensembl"/>
</dbReference>
<reference evidence="1" key="1">
    <citation type="submission" date="2009-03" db="EMBL/GenBank/DDBJ databases">
        <authorList>
            <person name="Warren W."/>
            <person name="Ye L."/>
            <person name="Minx P."/>
            <person name="Worley K."/>
            <person name="Gibbs R."/>
            <person name="Wilson R.K."/>
        </authorList>
    </citation>
    <scope>NUCLEOTIDE SEQUENCE [LARGE SCALE GENOMIC DNA]</scope>
</reference>
<dbReference type="GO" id="GO:0048487">
    <property type="term" value="F:beta-tubulin binding"/>
    <property type="evidence" value="ECO:0007669"/>
    <property type="project" value="Ensembl"/>
</dbReference>
<dbReference type="OMA" id="HRHVTWP"/>
<evidence type="ECO:0000313" key="1">
    <source>
        <dbReference type="Ensembl" id="ENSCJAP00000073662.2"/>
    </source>
</evidence>
<proteinExistence type="predicted"/>
<dbReference type="GO" id="GO:0031344">
    <property type="term" value="P:regulation of cell projection organization"/>
    <property type="evidence" value="ECO:0007669"/>
    <property type="project" value="TreeGrafter"/>
</dbReference>
<dbReference type="STRING" id="9483.ENSCJAP00000073662"/>
<reference evidence="1" key="2">
    <citation type="submission" date="2025-08" db="UniProtKB">
        <authorList>
            <consortium name="Ensembl"/>
        </authorList>
    </citation>
    <scope>IDENTIFICATION</scope>
</reference>
<dbReference type="GeneTree" id="ENSGT00390000001017"/>
<reference evidence="1" key="3">
    <citation type="submission" date="2025-09" db="UniProtKB">
        <authorList>
            <consortium name="Ensembl"/>
        </authorList>
    </citation>
    <scope>IDENTIFICATION</scope>
</reference>
<dbReference type="AlphaFoldDB" id="A0A5F4W898"/>
<gene>
    <name evidence="1" type="primary">CIMAP3</name>
</gene>
<evidence type="ECO:0000313" key="2">
    <source>
        <dbReference type="Proteomes" id="UP000008225"/>
    </source>
</evidence>
<dbReference type="Proteomes" id="UP000008225">
    <property type="component" value="Chromosome 7"/>
</dbReference>
<dbReference type="GO" id="GO:0031267">
    <property type="term" value="F:small GTPase binding"/>
    <property type="evidence" value="ECO:0007669"/>
    <property type="project" value="Ensembl"/>
</dbReference>
<dbReference type="InterPro" id="IPR010736">
    <property type="entry name" value="SHIPPO-rpt"/>
</dbReference>